<dbReference type="STRING" id="563176.SAMN04488090_1510"/>
<reference evidence="2 3" key="1">
    <citation type="submission" date="2016-10" db="EMBL/GenBank/DDBJ databases">
        <authorList>
            <person name="de Groot N.N."/>
        </authorList>
    </citation>
    <scope>NUCLEOTIDE SEQUENCE [LARGE SCALE GENOMIC DNA]</scope>
    <source>
        <strain evidence="2 3">DSM 21668</strain>
    </source>
</reference>
<dbReference type="SUPFAM" id="SSF48208">
    <property type="entry name" value="Six-hairpin glycosidases"/>
    <property type="match status" value="1"/>
</dbReference>
<dbReference type="EMBL" id="FNGS01000003">
    <property type="protein sequence ID" value="SDL71020.1"/>
    <property type="molecule type" value="Genomic_DNA"/>
</dbReference>
<evidence type="ECO:0000313" key="2">
    <source>
        <dbReference type="EMBL" id="SDL71020.1"/>
    </source>
</evidence>
<name>A0A1G9M9T7_9BACT</name>
<dbReference type="InterPro" id="IPR008928">
    <property type="entry name" value="6-hairpin_glycosidase_sf"/>
</dbReference>
<accession>A0A1G9M9T7</accession>
<dbReference type="Proteomes" id="UP000198901">
    <property type="component" value="Unassembled WGS sequence"/>
</dbReference>
<dbReference type="GO" id="GO:0005975">
    <property type="term" value="P:carbohydrate metabolic process"/>
    <property type="evidence" value="ECO:0007669"/>
    <property type="project" value="InterPro"/>
</dbReference>
<dbReference type="RefSeq" id="WP_176785487.1">
    <property type="nucleotide sequence ID" value="NZ_FNGS01000003.1"/>
</dbReference>
<gene>
    <name evidence="2" type="ORF">SAMN04488090_1510</name>
</gene>
<sequence>MKSRVYLLPLILLFSGISCLAQEKTSQANSLLKTLAGRLQVELRHYKGTDLVRREPLLPGIDVEIREHSIGKDGAIQLSIQYVCNKADCNEVSLAASFHFNDWSTANYVMIPSSVYSGNRFSVLKGGYMPPYPPDLFYNRNAPISFSDNPRLAIEKGAPSSIELLTTNTATPALTFYSPEKKRGFIVLTPQRSSHTDSGLFVEENSDRTQADFTVTTPGVRKLRAEFGSFTPSQDRAATLAKGQSLELSLTVYSFPANGLSDLLETFFKVRKTYSPDTAIHYLVPGSAILDFTQKRVDSFRWAKNTFGEMYYPENSFSSFQLGWIGGMMNTFPMLSLNDSTHLEKVGKTIDFVVDHLQGKSGFFYGMMNAKNGWVSEREMPESVRNAHPGTKNSLVRKNSDALLWFFKHFELYEKLGQGHLIKKSWKDAARKLADAFVSTWKKHHEIGQYVDPETGDVVVYNTIGGGIAPAGLARAATWFHQPEYLKVASEIADFYAKEYVLRYGLTNGSCGDISQDADSESAFGFLESLMTLYSVTQDEKWLRLAKTEAALASTWVASADYQFPAGSDLQVLGARTKGAVWASTQNKHAAPGICTSSGDYLFKLLRATGNPLYAELLRDIQYAHNEVAELPGRPTVTLRQNDKIKGTSVGCSMERIQPSDAEGKGATGNLIYTSNGWTETNGMLMAMEVPGIYLQTDTKKLIVFDAIQAEQVKTSGRSITLKLTNPTRFDARVSIFSETSSEARKPLPLIAFPDWKKVTVGAGKTVLVTIPEGPSSVKKGR</sequence>
<evidence type="ECO:0000313" key="3">
    <source>
        <dbReference type="Proteomes" id="UP000198901"/>
    </source>
</evidence>
<feature type="chain" id="PRO_5011461385" description="Alpha-L-rhamnosidase six-hairpin glycosidase domain-containing protein" evidence="1">
    <location>
        <begin position="22"/>
        <end position="782"/>
    </location>
</feature>
<dbReference type="PROSITE" id="PS51257">
    <property type="entry name" value="PROKAR_LIPOPROTEIN"/>
    <property type="match status" value="1"/>
</dbReference>
<protein>
    <recommendedName>
        <fullName evidence="4">Alpha-L-rhamnosidase six-hairpin glycosidase domain-containing protein</fullName>
    </recommendedName>
</protein>
<proteinExistence type="predicted"/>
<keyword evidence="1" id="KW-0732">Signal</keyword>
<evidence type="ECO:0000256" key="1">
    <source>
        <dbReference type="SAM" id="SignalP"/>
    </source>
</evidence>
<feature type="signal peptide" evidence="1">
    <location>
        <begin position="1"/>
        <end position="21"/>
    </location>
</feature>
<dbReference type="AlphaFoldDB" id="A0A1G9M9T7"/>
<keyword evidence="3" id="KW-1185">Reference proteome</keyword>
<organism evidence="2 3">
    <name type="scientific">Siphonobacter aquaeclarae</name>
    <dbReference type="NCBI Taxonomy" id="563176"/>
    <lineage>
        <taxon>Bacteria</taxon>
        <taxon>Pseudomonadati</taxon>
        <taxon>Bacteroidota</taxon>
        <taxon>Cytophagia</taxon>
        <taxon>Cytophagales</taxon>
        <taxon>Cytophagaceae</taxon>
        <taxon>Siphonobacter</taxon>
    </lineage>
</organism>
<evidence type="ECO:0008006" key="4">
    <source>
        <dbReference type="Google" id="ProtNLM"/>
    </source>
</evidence>